<dbReference type="AlphaFoldDB" id="A0AAD6VU59"/>
<dbReference type="Proteomes" id="UP001219525">
    <property type="component" value="Unassembled WGS sequence"/>
</dbReference>
<reference evidence="1" key="1">
    <citation type="submission" date="2023-03" db="EMBL/GenBank/DDBJ databases">
        <title>Massive genome expansion in bonnet fungi (Mycena s.s.) driven by repeated elements and novel gene families across ecological guilds.</title>
        <authorList>
            <consortium name="Lawrence Berkeley National Laboratory"/>
            <person name="Harder C.B."/>
            <person name="Miyauchi S."/>
            <person name="Viragh M."/>
            <person name="Kuo A."/>
            <person name="Thoen E."/>
            <person name="Andreopoulos B."/>
            <person name="Lu D."/>
            <person name="Skrede I."/>
            <person name="Drula E."/>
            <person name="Henrissat B."/>
            <person name="Morin E."/>
            <person name="Kohler A."/>
            <person name="Barry K."/>
            <person name="LaButti K."/>
            <person name="Morin E."/>
            <person name="Salamov A."/>
            <person name="Lipzen A."/>
            <person name="Mereny Z."/>
            <person name="Hegedus B."/>
            <person name="Baldrian P."/>
            <person name="Stursova M."/>
            <person name="Weitz H."/>
            <person name="Taylor A."/>
            <person name="Grigoriev I.V."/>
            <person name="Nagy L.G."/>
            <person name="Martin F."/>
            <person name="Kauserud H."/>
        </authorList>
    </citation>
    <scope>NUCLEOTIDE SEQUENCE</scope>
    <source>
        <strain evidence="1">9144</strain>
    </source>
</reference>
<dbReference type="Gene3D" id="1.10.510.10">
    <property type="entry name" value="Transferase(Phosphotransferase) domain 1"/>
    <property type="match status" value="1"/>
</dbReference>
<sequence length="305" mass="34351">MSSCTNGNIATWRRVGVSQISSPPMSEPRVVKAIETWDFNTKEHRFKFYSVLLENQGNFYCCKSFNRPFSPSPAEVRELFEGATLVPRSYYLGRLPPPETATRAAPTALSDPNVYFKKIAPYMYDPELPVTDSPALDMMREMQLCEELNVKLQQNPSDSDLHLCRYLGYLPTPDGNHLWGLCFERHQLTLSHAVRDKAVFDPQAVIDGVRRGLERLHSLGYAHVGNSLSFDSPDSMCAQNDINPTNIMLNSKGLPVIIDFDSCHKMGDSVVKASFELDSDVSSHENDFDALAKVQTWLDDDYTTV</sequence>
<protein>
    <recommendedName>
        <fullName evidence="3">Protein kinase domain-containing protein</fullName>
    </recommendedName>
</protein>
<evidence type="ECO:0000313" key="2">
    <source>
        <dbReference type="Proteomes" id="UP001219525"/>
    </source>
</evidence>
<evidence type="ECO:0008006" key="3">
    <source>
        <dbReference type="Google" id="ProtNLM"/>
    </source>
</evidence>
<gene>
    <name evidence="1" type="ORF">GGX14DRAFT_428327</name>
</gene>
<keyword evidence="2" id="KW-1185">Reference proteome</keyword>
<dbReference type="SUPFAM" id="SSF56112">
    <property type="entry name" value="Protein kinase-like (PK-like)"/>
    <property type="match status" value="1"/>
</dbReference>
<name>A0AAD6VU59_9AGAR</name>
<organism evidence="1 2">
    <name type="scientific">Mycena pura</name>
    <dbReference type="NCBI Taxonomy" id="153505"/>
    <lineage>
        <taxon>Eukaryota</taxon>
        <taxon>Fungi</taxon>
        <taxon>Dikarya</taxon>
        <taxon>Basidiomycota</taxon>
        <taxon>Agaricomycotina</taxon>
        <taxon>Agaricomycetes</taxon>
        <taxon>Agaricomycetidae</taxon>
        <taxon>Agaricales</taxon>
        <taxon>Marasmiineae</taxon>
        <taxon>Mycenaceae</taxon>
        <taxon>Mycena</taxon>
    </lineage>
</organism>
<accession>A0AAD6VU59</accession>
<dbReference type="InterPro" id="IPR011009">
    <property type="entry name" value="Kinase-like_dom_sf"/>
</dbReference>
<dbReference type="EMBL" id="JARJCW010000007">
    <property type="protein sequence ID" value="KAJ7222259.1"/>
    <property type="molecule type" value="Genomic_DNA"/>
</dbReference>
<comment type="caution">
    <text evidence="1">The sequence shown here is derived from an EMBL/GenBank/DDBJ whole genome shotgun (WGS) entry which is preliminary data.</text>
</comment>
<evidence type="ECO:0000313" key="1">
    <source>
        <dbReference type="EMBL" id="KAJ7222259.1"/>
    </source>
</evidence>
<proteinExistence type="predicted"/>